<name>A0A6S6TII4_9BACT</name>
<gene>
    <name evidence="1" type="ORF">HELGO_WM19440</name>
</gene>
<sequence length="391" mass="45360">MKKSHKNRGRNVINIDELKNYLNAYATKRNLSTPIVSWLQKTFIRWLINHFDEVEVVESVKRYEALVKGEIPTWFTPYANSEFTYVHIKNPTFTDTLHTCVEFLSSRSEKISHKFPRMTVEHVMEKSRQEHLKMQEKQRKNIETSQEALEHVFSFDNMHVVKFLPHHEELSLEMARESALMQHCLGEFDNIEKAQGGYGSYYFGLIQREEITLYSLRDEKNMPHATISVGYKRGKAQLNQIKGKQNKPPVSRYIPSSVAFFNHLALEHNYHPDCLGMGVVFIQGKSQQLSSIKDEAVQQHLIAYDPKFIDALPNPSKSSLWLAALRSPKQMGTLKETTDAMKVASLIQHPLLINELQFTHNLKAKNILQQKKHYSIAKRPFVFPKLEVARI</sequence>
<reference evidence="1" key="1">
    <citation type="submission" date="2020-01" db="EMBL/GenBank/DDBJ databases">
        <authorList>
            <person name="Meier V. D."/>
            <person name="Meier V D."/>
        </authorList>
    </citation>
    <scope>NUCLEOTIDE SEQUENCE</scope>
    <source>
        <strain evidence="1">HLG_WM_MAG_05</strain>
    </source>
</reference>
<proteinExistence type="predicted"/>
<dbReference type="EMBL" id="CACVAU010000066">
    <property type="protein sequence ID" value="CAA6822851.1"/>
    <property type="molecule type" value="Genomic_DNA"/>
</dbReference>
<dbReference type="AlphaFoldDB" id="A0A6S6TII4"/>
<organism evidence="1">
    <name type="scientific">uncultured Sulfurovum sp</name>
    <dbReference type="NCBI Taxonomy" id="269237"/>
    <lineage>
        <taxon>Bacteria</taxon>
        <taxon>Pseudomonadati</taxon>
        <taxon>Campylobacterota</taxon>
        <taxon>Epsilonproteobacteria</taxon>
        <taxon>Campylobacterales</taxon>
        <taxon>Sulfurovaceae</taxon>
        <taxon>Sulfurovum</taxon>
        <taxon>environmental samples</taxon>
    </lineage>
</organism>
<evidence type="ECO:0008006" key="2">
    <source>
        <dbReference type="Google" id="ProtNLM"/>
    </source>
</evidence>
<evidence type="ECO:0000313" key="1">
    <source>
        <dbReference type="EMBL" id="CAA6822851.1"/>
    </source>
</evidence>
<protein>
    <recommendedName>
        <fullName evidence="2">Cytoplasmic protein</fullName>
    </recommendedName>
</protein>
<accession>A0A6S6TII4</accession>